<accession>A0A7H8N9B6</accession>
<evidence type="ECO:0000313" key="2">
    <source>
        <dbReference type="EMBL" id="QKW50972.1"/>
    </source>
</evidence>
<evidence type="ECO:0000313" key="3">
    <source>
        <dbReference type="Proteomes" id="UP000509303"/>
    </source>
</evidence>
<proteinExistence type="predicted"/>
<keyword evidence="3" id="KW-1185">Reference proteome</keyword>
<feature type="transmembrane region" description="Helical" evidence="1">
    <location>
        <begin position="51"/>
        <end position="70"/>
    </location>
</feature>
<feature type="transmembrane region" description="Helical" evidence="1">
    <location>
        <begin position="77"/>
        <end position="94"/>
    </location>
</feature>
<feature type="transmembrane region" description="Helical" evidence="1">
    <location>
        <begin position="114"/>
        <end position="142"/>
    </location>
</feature>
<gene>
    <name evidence="2" type="ORF">HUT08_17125</name>
</gene>
<reference evidence="2 3" key="1">
    <citation type="submission" date="2020-06" db="EMBL/GenBank/DDBJ databases">
        <title>Genome mining for natural products.</title>
        <authorList>
            <person name="Zhang B."/>
            <person name="Shi J."/>
            <person name="Ge H."/>
        </authorList>
    </citation>
    <scope>NUCLEOTIDE SEQUENCE [LARGE SCALE GENOMIC DNA]</scope>
    <source>
        <strain evidence="2 3">NA00687</strain>
    </source>
</reference>
<evidence type="ECO:0000256" key="1">
    <source>
        <dbReference type="SAM" id="Phobius"/>
    </source>
</evidence>
<sequence length="236" mass="25520">MRPRAYGHALRALSCALLAWFVWVAWYASSHEAASVKWTCDGAGTCASDQFAAGSSLLGTGAAALLGVLAARFLHRASGGVVVVFCAVACIVGWHDAIADGQVTHDSLTDFHVVVPITALSVADWLTALWCAVGLGSLLAWWGAATSLRRTAALRRLSRRYDTATATLSGWDRLSGRYGQVTVAFHDAHGTPHEVRAVTEQIALRRTVLAVYDRERPSDPRRIRVAIVRRTTRDLV</sequence>
<name>A0A7H8N9B6_9ACTN</name>
<keyword evidence="1" id="KW-0812">Transmembrane</keyword>
<organism evidence="2 3">
    <name type="scientific">Streptomyces buecherae</name>
    <dbReference type="NCBI Taxonomy" id="2763006"/>
    <lineage>
        <taxon>Bacteria</taxon>
        <taxon>Bacillati</taxon>
        <taxon>Actinomycetota</taxon>
        <taxon>Actinomycetes</taxon>
        <taxon>Kitasatosporales</taxon>
        <taxon>Streptomycetaceae</taxon>
        <taxon>Streptomyces</taxon>
    </lineage>
</organism>
<dbReference type="Proteomes" id="UP000509303">
    <property type="component" value="Chromosome"/>
</dbReference>
<dbReference type="RefSeq" id="WP_176162696.1">
    <property type="nucleotide sequence ID" value="NZ_CP054929.1"/>
</dbReference>
<keyword evidence="1" id="KW-1133">Transmembrane helix</keyword>
<dbReference type="EMBL" id="CP054929">
    <property type="protein sequence ID" value="QKW50972.1"/>
    <property type="molecule type" value="Genomic_DNA"/>
</dbReference>
<protein>
    <submittedName>
        <fullName evidence="2">Uncharacterized protein</fullName>
    </submittedName>
</protein>
<keyword evidence="1" id="KW-0472">Membrane</keyword>
<dbReference type="AlphaFoldDB" id="A0A7H8N9B6"/>